<feature type="region of interest" description="Disordered" evidence="3">
    <location>
        <begin position="929"/>
        <end position="968"/>
    </location>
</feature>
<dbReference type="InterPro" id="IPR035899">
    <property type="entry name" value="DBL_dom_sf"/>
</dbReference>
<feature type="compositionally biased region" description="Polar residues" evidence="3">
    <location>
        <begin position="1146"/>
        <end position="1160"/>
    </location>
</feature>
<evidence type="ECO:0000259" key="5">
    <source>
        <dbReference type="PROSITE" id="PS50010"/>
    </source>
</evidence>
<dbReference type="InterPro" id="IPR051480">
    <property type="entry name" value="Endocytic_GEF_Adapter"/>
</dbReference>
<dbReference type="PANTHER" id="PTHR46006:SF7">
    <property type="entry name" value="DH DOMAIN-CONTAINING PROTEIN"/>
    <property type="match status" value="1"/>
</dbReference>
<evidence type="ECO:0000313" key="6">
    <source>
        <dbReference type="EMBL" id="KNZ47442.1"/>
    </source>
</evidence>
<evidence type="ECO:0000313" key="7">
    <source>
        <dbReference type="Proteomes" id="UP000037035"/>
    </source>
</evidence>
<feature type="compositionally biased region" description="Polar residues" evidence="3">
    <location>
        <begin position="398"/>
        <end position="407"/>
    </location>
</feature>
<feature type="region of interest" description="Disordered" evidence="3">
    <location>
        <begin position="140"/>
        <end position="263"/>
    </location>
</feature>
<dbReference type="PANTHER" id="PTHR46006">
    <property type="entry name" value="RHO GUANINE NUCLEOTIDE EXCHANGE FACTOR AT 64C, ISOFORM A"/>
    <property type="match status" value="1"/>
</dbReference>
<dbReference type="Proteomes" id="UP000037035">
    <property type="component" value="Unassembled WGS sequence"/>
</dbReference>
<comment type="caution">
    <text evidence="6">The sequence shown here is derived from an EMBL/GenBank/DDBJ whole genome shotgun (WGS) entry which is preliminary data.</text>
</comment>
<feature type="compositionally biased region" description="Polar residues" evidence="3">
    <location>
        <begin position="1204"/>
        <end position="1214"/>
    </location>
</feature>
<dbReference type="GO" id="GO:0005737">
    <property type="term" value="C:cytoplasm"/>
    <property type="evidence" value="ECO:0007669"/>
    <property type="project" value="UniProtKB-SubCell"/>
</dbReference>
<feature type="compositionally biased region" description="Low complexity" evidence="3">
    <location>
        <begin position="204"/>
        <end position="221"/>
    </location>
</feature>
<keyword evidence="7" id="KW-1185">Reference proteome</keyword>
<reference evidence="6 7" key="1">
    <citation type="submission" date="2015-08" db="EMBL/GenBank/DDBJ databases">
        <title>Next Generation Sequencing and Analysis of the Genome of Puccinia sorghi L Schw, the Causal Agent of Maize Common Rust.</title>
        <authorList>
            <person name="Rochi L."/>
            <person name="Burguener G."/>
            <person name="Darino M."/>
            <person name="Turjanski A."/>
            <person name="Kreff E."/>
            <person name="Dieguez M.J."/>
            <person name="Sacco F."/>
        </authorList>
    </citation>
    <scope>NUCLEOTIDE SEQUENCE [LARGE SCALE GENOMIC DNA]</scope>
    <source>
        <strain evidence="6 7">RO10H11247</strain>
    </source>
</reference>
<evidence type="ECO:0000256" key="2">
    <source>
        <dbReference type="ARBA" id="ARBA00022490"/>
    </source>
</evidence>
<dbReference type="InterPro" id="IPR000219">
    <property type="entry name" value="DH_dom"/>
</dbReference>
<feature type="transmembrane region" description="Helical" evidence="4">
    <location>
        <begin position="749"/>
        <end position="769"/>
    </location>
</feature>
<keyword evidence="4" id="KW-0812">Transmembrane</keyword>
<feature type="region of interest" description="Disordered" evidence="3">
    <location>
        <begin position="1067"/>
        <end position="1090"/>
    </location>
</feature>
<name>A0A0L6UGS1_9BASI</name>
<feature type="region of interest" description="Disordered" evidence="3">
    <location>
        <begin position="1109"/>
        <end position="1239"/>
    </location>
</feature>
<dbReference type="Gene3D" id="1.20.900.10">
    <property type="entry name" value="Dbl homology (DH) domain"/>
    <property type="match status" value="2"/>
</dbReference>
<organism evidence="6 7">
    <name type="scientific">Puccinia sorghi</name>
    <dbReference type="NCBI Taxonomy" id="27349"/>
    <lineage>
        <taxon>Eukaryota</taxon>
        <taxon>Fungi</taxon>
        <taxon>Dikarya</taxon>
        <taxon>Basidiomycota</taxon>
        <taxon>Pucciniomycotina</taxon>
        <taxon>Pucciniomycetes</taxon>
        <taxon>Pucciniales</taxon>
        <taxon>Pucciniaceae</taxon>
        <taxon>Puccinia</taxon>
    </lineage>
</organism>
<accession>A0A0L6UGS1</accession>
<keyword evidence="4" id="KW-1133">Transmembrane helix</keyword>
<dbReference type="PROSITE" id="PS50010">
    <property type="entry name" value="DH_2"/>
    <property type="match status" value="1"/>
</dbReference>
<feature type="region of interest" description="Disordered" evidence="3">
    <location>
        <begin position="787"/>
        <end position="817"/>
    </location>
</feature>
<protein>
    <recommendedName>
        <fullName evidence="5">DH domain-containing protein</fullName>
    </recommendedName>
</protein>
<feature type="compositionally biased region" description="Pro residues" evidence="3">
    <location>
        <begin position="143"/>
        <end position="152"/>
    </location>
</feature>
<dbReference type="GO" id="GO:0005085">
    <property type="term" value="F:guanyl-nucleotide exchange factor activity"/>
    <property type="evidence" value="ECO:0007669"/>
    <property type="project" value="InterPro"/>
</dbReference>
<feature type="compositionally biased region" description="Low complexity" evidence="3">
    <location>
        <begin position="365"/>
        <end position="383"/>
    </location>
</feature>
<dbReference type="EMBL" id="LAVV01011707">
    <property type="protein sequence ID" value="KNZ47442.1"/>
    <property type="molecule type" value="Genomic_DNA"/>
</dbReference>
<feature type="compositionally biased region" description="Polar residues" evidence="3">
    <location>
        <begin position="436"/>
        <end position="455"/>
    </location>
</feature>
<feature type="compositionally biased region" description="Basic and acidic residues" evidence="3">
    <location>
        <begin position="227"/>
        <end position="236"/>
    </location>
</feature>
<evidence type="ECO:0000256" key="4">
    <source>
        <dbReference type="SAM" id="Phobius"/>
    </source>
</evidence>
<feature type="compositionally biased region" description="Basic and acidic residues" evidence="3">
    <location>
        <begin position="408"/>
        <end position="421"/>
    </location>
</feature>
<evidence type="ECO:0000256" key="3">
    <source>
        <dbReference type="SAM" id="MobiDB-lite"/>
    </source>
</evidence>
<feature type="region of interest" description="Disordered" evidence="3">
    <location>
        <begin position="353"/>
        <end position="383"/>
    </location>
</feature>
<feature type="compositionally biased region" description="Low complexity" evidence="3">
    <location>
        <begin position="1067"/>
        <end position="1076"/>
    </location>
</feature>
<feature type="compositionally biased region" description="Polar residues" evidence="3">
    <location>
        <begin position="155"/>
        <end position="202"/>
    </location>
</feature>
<dbReference type="AlphaFoldDB" id="A0A0L6UGS1"/>
<feature type="domain" description="DH" evidence="5">
    <location>
        <begin position="310"/>
        <end position="723"/>
    </location>
</feature>
<sequence>MRLDLCDESTLSLIDAPSLTQHNHSNSSYPSHNHLVSPTLRDMNRDKRQVAFVSPDVTSRESLLLSPSLSFSLPLSLIAPPKHSLPPNYVFRICHPTSLHHPSPKLYTPLSDSELSSHVGDVSTCLLSFRYALHYAKVVTTRPPTPPTPQPSHPSLRSSSTAANTHGSTRTVLNYSNTTSFHHPPSSVMSPHRSTNAGSTGWRSDGSAGSQSGSQLGHSVSLPSPDPSRDTYRDRMTPTPNTGYRPVTPLSTVSSGYQARRSSGGLIGPADTWGGNVIGGRLGEDIYQPMTWSEMTDLELVENLSGRERTRQEVLWEIVASEERYVSELVSLRNNYITPVLYPMIAPVLMSSSETGGTHSNSFKSQSSTPSNSPTTLTPPTTASDFLPIAAQFVRSSSRCSRITSNHSQDHLPDMESEDSHNIPVQSEPPVIPTDPNGTKSSLADKTASSHNRISFNRFGIRSKRSSHPDSESNTQPIHAAHINNFSQSTSSVPHLNGKGASSLRGIRHYLRPPNPPNKLHKAHQHTIQEALTNHANFEYLLPESLRIIFNIVNDGMSRGHEDLSVQLKEKYLEQFPLVRDLTSVWAEQTWIIETYAVYVQHLERALRDIEETLAVVGRKNSSVPKETKRLASIIMLLEENAAVQGECGLAICLSKPFQRLLKYPLLFQNLLYQLVFSFYCPLVSIIEQSFHFDSTDASTHEYESAQAMAISIDGIVRSIEDGKISEEERSKARDVWSRIDGINERVSLFFISSLLIILTFFHLQALMVPQSDRLLMSEESVWQPVPGKEKRTLSDAAEGSRLASPIPARNLMSPTGKKEKTTIDRLRILKGQKSFRRLSDMVGTESKQPALGSKRDVWLVVFSDVVLRCQRVGVTRMSTSYPSWLKDKQKGKRLLPGQERNLYKFLKVERWEKHPSLVLKEANQAHQEDMANCTTNSAEPSSKDSVLSASAANDSQPHRQPVITNGTEEYERIRRESAMSFSYEQDDPKPIIPPITKSALNNRHVTKVNNSHVAGITSSKKFTSNPAPTTRIVSPTTQSVIGKRTAAVSKFSNRVPAGHQLHGLSASTSACGSSTTHHRSFAGTPAGTTAQATTLPVTLQYRYETPTTSTLAKKAQASGSTNPARALSPAISSRAPLTRRRAGSMSGSTPSTQNASKGPSASAARHRAGSIESIRAPQGHHQTGPIKRSAGNQHLNNHAHDVSSPTQTQQPPTAVSKKPSEDFSAFKSYFDTPPNTMSSLAIAFPT</sequence>
<dbReference type="OrthoDB" id="1716625at2759"/>
<gene>
    <name evidence="6" type="ORF">VP01_638g3</name>
</gene>
<feature type="compositionally biased region" description="Polar residues" evidence="3">
    <location>
        <begin position="249"/>
        <end position="261"/>
    </location>
</feature>
<feature type="compositionally biased region" description="Polar residues" evidence="3">
    <location>
        <begin position="353"/>
        <end position="364"/>
    </location>
</feature>
<feature type="compositionally biased region" description="Polar residues" evidence="3">
    <location>
        <begin position="1109"/>
        <end position="1124"/>
    </location>
</feature>
<comment type="subcellular location">
    <subcellularLocation>
        <location evidence="1">Cytoplasm</location>
    </subcellularLocation>
</comment>
<dbReference type="GO" id="GO:0035025">
    <property type="term" value="P:positive regulation of Rho protein signal transduction"/>
    <property type="evidence" value="ECO:0007669"/>
    <property type="project" value="TreeGrafter"/>
</dbReference>
<feature type="region of interest" description="Disordered" evidence="3">
    <location>
        <begin position="398"/>
        <end position="476"/>
    </location>
</feature>
<dbReference type="SUPFAM" id="SSF48065">
    <property type="entry name" value="DBL homology domain (DH-domain)"/>
    <property type="match status" value="1"/>
</dbReference>
<dbReference type="VEuPathDB" id="FungiDB:VP01_638g3"/>
<keyword evidence="4" id="KW-0472">Membrane</keyword>
<dbReference type="Pfam" id="PF00621">
    <property type="entry name" value="RhoGEF"/>
    <property type="match status" value="1"/>
</dbReference>
<feature type="compositionally biased region" description="Polar residues" evidence="3">
    <location>
        <begin position="933"/>
        <end position="956"/>
    </location>
</feature>
<evidence type="ECO:0000256" key="1">
    <source>
        <dbReference type="ARBA" id="ARBA00004496"/>
    </source>
</evidence>
<proteinExistence type="predicted"/>
<dbReference type="STRING" id="27349.A0A0L6UGS1"/>
<keyword evidence="2" id="KW-0963">Cytoplasm</keyword>